<keyword evidence="2" id="KW-1185">Reference proteome</keyword>
<evidence type="ECO:0000313" key="1">
    <source>
        <dbReference type="EMBL" id="MBW8682756.1"/>
    </source>
</evidence>
<gene>
    <name evidence="1" type="ORF">K1Y79_00295</name>
</gene>
<protein>
    <submittedName>
        <fullName evidence="1">Uncharacterized protein</fullName>
    </submittedName>
</protein>
<dbReference type="EMBL" id="JAICCF010000001">
    <property type="protein sequence ID" value="MBW8682756.1"/>
    <property type="molecule type" value="Genomic_DNA"/>
</dbReference>
<reference evidence="1 2" key="1">
    <citation type="submission" date="2021-08" db="EMBL/GenBank/DDBJ databases">
        <title>The genome sequence of Chitinophaga sp. B61.</title>
        <authorList>
            <person name="Zhang X."/>
        </authorList>
    </citation>
    <scope>NUCLEOTIDE SEQUENCE [LARGE SCALE GENOMIC DNA]</scope>
    <source>
        <strain evidence="1 2">B61</strain>
    </source>
</reference>
<sequence>MYNYRGTKITPRVIDNEKNSSLPHKGESLSTHVCSLRNIFLEALTGKWLMAHFWTCII</sequence>
<proteinExistence type="predicted"/>
<dbReference type="Proteomes" id="UP000812961">
    <property type="component" value="Unassembled WGS sequence"/>
</dbReference>
<name>A0ABS7G5S6_9BACT</name>
<comment type="caution">
    <text evidence="1">The sequence shown here is derived from an EMBL/GenBank/DDBJ whole genome shotgun (WGS) entry which is preliminary data.</text>
</comment>
<evidence type="ECO:0000313" key="2">
    <source>
        <dbReference type="Proteomes" id="UP000812961"/>
    </source>
</evidence>
<dbReference type="RefSeq" id="WP_220247995.1">
    <property type="nucleotide sequence ID" value="NZ_JAICCF010000001.1"/>
</dbReference>
<accession>A0ABS7G5S6</accession>
<organism evidence="1 2">
    <name type="scientific">Chitinophaga rhizophila</name>
    <dbReference type="NCBI Taxonomy" id="2866212"/>
    <lineage>
        <taxon>Bacteria</taxon>
        <taxon>Pseudomonadati</taxon>
        <taxon>Bacteroidota</taxon>
        <taxon>Chitinophagia</taxon>
        <taxon>Chitinophagales</taxon>
        <taxon>Chitinophagaceae</taxon>
        <taxon>Chitinophaga</taxon>
    </lineage>
</organism>